<keyword evidence="1" id="KW-0732">Signal</keyword>
<name>A0A497V4F4_9FLAO</name>
<keyword evidence="3" id="KW-0645">Protease</keyword>
<dbReference type="RefSeq" id="WP_101470990.1">
    <property type="nucleotide sequence ID" value="NZ_PJND01000007.1"/>
</dbReference>
<keyword evidence="4" id="KW-1185">Reference proteome</keyword>
<dbReference type="SUPFAM" id="SSF49464">
    <property type="entry name" value="Carboxypeptidase regulatory domain-like"/>
    <property type="match status" value="1"/>
</dbReference>
<sequence>MKIKAALFFFLFSFSLFSQVKGVVKDERGNPIPFVSIMVQNEEGGTSSEEDGSFSITVDAAKNLIFSAVGFETKIIKAAEAKNVELDKKEIELNEVVISSAKKQKEKEIGSFGRGGIRYYSQQTTAKYFPYSEEAKNYPFLKEITIYTSSKIDNAKVNLRLLNVKSDGSPGEDMLEDNHIVEVKKGGKNTTVNMEKNNIEIPNNGFFVVIEHLRINENKFKKKGPQYKDITGNKKRMNVETYEPFFGFLPSEENTCWYFNGKWTQNGLHKMQNPKSYSNLLMRKYHDKYLEIAMSITLTN</sequence>
<keyword evidence="3" id="KW-0121">Carboxypeptidase</keyword>
<comment type="caution">
    <text evidence="3">The sequence shown here is derived from an EMBL/GenBank/DDBJ whole genome shotgun (WGS) entry which is preliminary data.</text>
</comment>
<dbReference type="InterPro" id="IPR008969">
    <property type="entry name" value="CarboxyPept-like_regulatory"/>
</dbReference>
<dbReference type="Gene3D" id="2.60.40.1120">
    <property type="entry name" value="Carboxypeptidase-like, regulatory domain"/>
    <property type="match status" value="1"/>
</dbReference>
<dbReference type="Pfam" id="PF13715">
    <property type="entry name" value="CarbopepD_reg_2"/>
    <property type="match status" value="1"/>
</dbReference>
<dbReference type="EMBL" id="PJND01000007">
    <property type="protein sequence ID" value="PKW28889.1"/>
    <property type="molecule type" value="Genomic_DNA"/>
</dbReference>
<dbReference type="GO" id="GO:0004180">
    <property type="term" value="F:carboxypeptidase activity"/>
    <property type="evidence" value="ECO:0007669"/>
    <property type="project" value="UniProtKB-KW"/>
</dbReference>
<dbReference type="Proteomes" id="UP000275027">
    <property type="component" value="Unassembled WGS sequence"/>
</dbReference>
<proteinExistence type="predicted"/>
<evidence type="ECO:0000313" key="5">
    <source>
        <dbReference type="Proteomes" id="UP000275027"/>
    </source>
</evidence>
<evidence type="ECO:0000313" key="3">
    <source>
        <dbReference type="EMBL" id="RLJ35608.1"/>
    </source>
</evidence>
<dbReference type="AlphaFoldDB" id="A0A497V4F4"/>
<keyword evidence="3" id="KW-0378">Hydrolase</keyword>
<reference evidence="3 5" key="2">
    <citation type="submission" date="2018-10" db="EMBL/GenBank/DDBJ databases">
        <title>Genomic Encyclopedia of Archaeal and Bacterial Type Strains, Phase II (KMG-II): from individual species to whole genera.</title>
        <authorList>
            <person name="Goeker M."/>
        </authorList>
    </citation>
    <scope>NUCLEOTIDE SEQUENCE [LARGE SCALE GENOMIC DNA]</scope>
    <source>
        <strain evidence="3 5">DSM 21886</strain>
    </source>
</reference>
<feature type="chain" id="PRO_5019798936" evidence="1">
    <location>
        <begin position="21"/>
        <end position="300"/>
    </location>
</feature>
<organism evidence="3 5">
    <name type="scientific">Flavobacterium lindanitolerans</name>
    <dbReference type="NCBI Taxonomy" id="428988"/>
    <lineage>
        <taxon>Bacteria</taxon>
        <taxon>Pseudomonadati</taxon>
        <taxon>Bacteroidota</taxon>
        <taxon>Flavobacteriia</taxon>
        <taxon>Flavobacteriales</taxon>
        <taxon>Flavobacteriaceae</taxon>
        <taxon>Flavobacterium</taxon>
    </lineage>
</organism>
<evidence type="ECO:0000313" key="2">
    <source>
        <dbReference type="EMBL" id="PKW28889.1"/>
    </source>
</evidence>
<accession>A0A497V4F4</accession>
<evidence type="ECO:0000313" key="4">
    <source>
        <dbReference type="Proteomes" id="UP000233767"/>
    </source>
</evidence>
<dbReference type="EMBL" id="RCCB01000010">
    <property type="protein sequence ID" value="RLJ35608.1"/>
    <property type="molecule type" value="Genomic_DNA"/>
</dbReference>
<reference evidence="2 4" key="1">
    <citation type="submission" date="2017-12" db="EMBL/GenBank/DDBJ databases">
        <title>Genomic Encyclopedia of Type Strains, Phase III (KMG-III): the genomes of soil and plant-associated and newly described type strains.</title>
        <authorList>
            <person name="Whitman W."/>
        </authorList>
    </citation>
    <scope>NUCLEOTIDE SEQUENCE [LARGE SCALE GENOMIC DNA]</scope>
    <source>
        <strain evidence="2 4">IP-10</strain>
    </source>
</reference>
<dbReference type="Proteomes" id="UP000233767">
    <property type="component" value="Unassembled WGS sequence"/>
</dbReference>
<evidence type="ECO:0000256" key="1">
    <source>
        <dbReference type="SAM" id="SignalP"/>
    </source>
</evidence>
<feature type="signal peptide" evidence="1">
    <location>
        <begin position="1"/>
        <end position="20"/>
    </location>
</feature>
<gene>
    <name evidence="2" type="ORF">B0G92_0516</name>
    <name evidence="3" type="ORF">CLV50_0990</name>
</gene>
<protein>
    <submittedName>
        <fullName evidence="3">Carboxypeptidase-like protein</fullName>
    </submittedName>
</protein>